<sequence length="132" mass="14203">MADASTLDMRGGPRDRAECSIRSGSYAALCSRRTPVAVHQLVALLAGHDALHIIAFVEPEFARVGRRAAHAGRGLLAVGGKVLVALRQVALRVLLASMDMQDRKAAEQENRGDEDRKRDVGHVGRPEEGIAD</sequence>
<keyword evidence="3" id="KW-1185">Reference proteome</keyword>
<evidence type="ECO:0000313" key="2">
    <source>
        <dbReference type="EMBL" id="CAI09662.1"/>
    </source>
</evidence>
<proteinExistence type="predicted"/>
<organism evidence="2 3">
    <name type="scientific">Aromatoleum aromaticum (strain DSM 19018 / LMG 30748 / EbN1)</name>
    <name type="common">Azoarcus sp. (strain EbN1)</name>
    <dbReference type="NCBI Taxonomy" id="76114"/>
    <lineage>
        <taxon>Bacteria</taxon>
        <taxon>Pseudomonadati</taxon>
        <taxon>Pseudomonadota</taxon>
        <taxon>Betaproteobacteria</taxon>
        <taxon>Rhodocyclales</taxon>
        <taxon>Rhodocyclaceae</taxon>
        <taxon>Aromatoleum</taxon>
    </lineage>
</organism>
<dbReference type="HOGENOM" id="CLU_1912713_0_0_4"/>
<name>Q5NZ52_AROAE</name>
<dbReference type="EMBL" id="CR555306">
    <property type="protein sequence ID" value="CAI09662.1"/>
    <property type="molecule type" value="Genomic_DNA"/>
</dbReference>
<evidence type="ECO:0000313" key="3">
    <source>
        <dbReference type="Proteomes" id="UP000006552"/>
    </source>
</evidence>
<gene>
    <name evidence="2" type="ORF">ebA6192</name>
</gene>
<accession>Q5NZ52</accession>
<dbReference type="Proteomes" id="UP000006552">
    <property type="component" value="Chromosome"/>
</dbReference>
<evidence type="ECO:0000256" key="1">
    <source>
        <dbReference type="SAM" id="MobiDB-lite"/>
    </source>
</evidence>
<reference evidence="2 3" key="1">
    <citation type="journal article" date="2005" name="Arch. Microbiol.">
        <title>The genome sequence of an anaerobic aromatic-degrading denitrifying bacterium, strain EbN1.</title>
        <authorList>
            <person name="Rabus R."/>
            <person name="Kube M."/>
            <person name="Heider J."/>
            <person name="Beck A."/>
            <person name="Heitmann K."/>
            <person name="Widdel F."/>
            <person name="Reinhardt R."/>
        </authorList>
    </citation>
    <scope>NUCLEOTIDE SEQUENCE [LARGE SCALE GENOMIC DNA]</scope>
    <source>
        <strain evidence="2 3">EbN1</strain>
    </source>
</reference>
<protein>
    <submittedName>
        <fullName evidence="2">Uncharacterized protein</fullName>
    </submittedName>
</protein>
<dbReference type="AlphaFoldDB" id="Q5NZ52"/>
<feature type="region of interest" description="Disordered" evidence="1">
    <location>
        <begin position="101"/>
        <end position="132"/>
    </location>
</feature>
<dbReference type="KEGG" id="eba:ebA6192"/>